<proteinExistence type="inferred from homology"/>
<dbReference type="EMBL" id="JACEFO010000440">
    <property type="protein sequence ID" value="KAF8769428.1"/>
    <property type="molecule type" value="Genomic_DNA"/>
</dbReference>
<dbReference type="Pfam" id="PF02519">
    <property type="entry name" value="Auxin_inducible"/>
    <property type="match status" value="1"/>
</dbReference>
<feature type="region of interest" description="Disordered" evidence="2">
    <location>
        <begin position="19"/>
        <end position="39"/>
    </location>
</feature>
<sequence>MAKGGLGKLRCMMRRWHSSSRVARAPPSAASEDDGATIIAGGGGDARGASFHGADEVPKGLHPVYVGKSRRRYFIAEGLVGHPLFQTLVNRTGGGADEPAGCTVVGCEVVLFEHLLWMLENADPQPESLDELVEYYAC</sequence>
<dbReference type="AlphaFoldDB" id="A0A835KRY1"/>
<comment type="caution">
    <text evidence="3">The sequence shown here is derived from an EMBL/GenBank/DDBJ whole genome shotgun (WGS) entry which is preliminary data.</text>
</comment>
<dbReference type="PANTHER" id="PTHR35296:SF8">
    <property type="entry name" value="SMALL AUXIN-UP RNA-RELATED"/>
    <property type="match status" value="1"/>
</dbReference>
<evidence type="ECO:0000256" key="1">
    <source>
        <dbReference type="ARBA" id="ARBA00006974"/>
    </source>
</evidence>
<dbReference type="InterPro" id="IPR003676">
    <property type="entry name" value="SAUR_fam"/>
</dbReference>
<gene>
    <name evidence="3" type="ORF">HU200_006457</name>
</gene>
<evidence type="ECO:0000313" key="4">
    <source>
        <dbReference type="Proteomes" id="UP000636709"/>
    </source>
</evidence>
<name>A0A835KRY1_9POAL</name>
<dbReference type="PANTHER" id="PTHR35296">
    <property type="entry name" value="EXPRESSED PROTEIN"/>
    <property type="match status" value="1"/>
</dbReference>
<evidence type="ECO:0000313" key="3">
    <source>
        <dbReference type="EMBL" id="KAF8769428.1"/>
    </source>
</evidence>
<evidence type="ECO:0008006" key="5">
    <source>
        <dbReference type="Google" id="ProtNLM"/>
    </source>
</evidence>
<evidence type="ECO:0000256" key="2">
    <source>
        <dbReference type="SAM" id="MobiDB-lite"/>
    </source>
</evidence>
<accession>A0A835KRY1</accession>
<dbReference type="GO" id="GO:0009733">
    <property type="term" value="P:response to auxin"/>
    <property type="evidence" value="ECO:0007669"/>
    <property type="project" value="InterPro"/>
</dbReference>
<comment type="similarity">
    <text evidence="1">Belongs to the ARG7 family.</text>
</comment>
<dbReference type="OrthoDB" id="1924524at2759"/>
<organism evidence="3 4">
    <name type="scientific">Digitaria exilis</name>
    <dbReference type="NCBI Taxonomy" id="1010633"/>
    <lineage>
        <taxon>Eukaryota</taxon>
        <taxon>Viridiplantae</taxon>
        <taxon>Streptophyta</taxon>
        <taxon>Embryophyta</taxon>
        <taxon>Tracheophyta</taxon>
        <taxon>Spermatophyta</taxon>
        <taxon>Magnoliopsida</taxon>
        <taxon>Liliopsida</taxon>
        <taxon>Poales</taxon>
        <taxon>Poaceae</taxon>
        <taxon>PACMAD clade</taxon>
        <taxon>Panicoideae</taxon>
        <taxon>Panicodae</taxon>
        <taxon>Paniceae</taxon>
        <taxon>Anthephorinae</taxon>
        <taxon>Digitaria</taxon>
    </lineage>
</organism>
<dbReference type="Proteomes" id="UP000636709">
    <property type="component" value="Unassembled WGS sequence"/>
</dbReference>
<reference evidence="3" key="1">
    <citation type="submission" date="2020-07" db="EMBL/GenBank/DDBJ databases">
        <title>Genome sequence and genetic diversity analysis of an under-domesticated orphan crop, white fonio (Digitaria exilis).</title>
        <authorList>
            <person name="Bennetzen J.L."/>
            <person name="Chen S."/>
            <person name="Ma X."/>
            <person name="Wang X."/>
            <person name="Yssel A.E.J."/>
            <person name="Chaluvadi S.R."/>
            <person name="Johnson M."/>
            <person name="Gangashetty P."/>
            <person name="Hamidou F."/>
            <person name="Sanogo M.D."/>
            <person name="Zwaenepoel A."/>
            <person name="Wallace J."/>
            <person name="Van De Peer Y."/>
            <person name="Van Deynze A."/>
        </authorList>
    </citation>
    <scope>NUCLEOTIDE SEQUENCE</scope>
    <source>
        <tissue evidence="3">Leaves</tissue>
    </source>
</reference>
<keyword evidence="4" id="KW-1185">Reference proteome</keyword>
<feature type="compositionally biased region" description="Low complexity" evidence="2">
    <location>
        <begin position="19"/>
        <end position="30"/>
    </location>
</feature>
<protein>
    <recommendedName>
        <fullName evidence="5">Small auxin up regulated protein</fullName>
    </recommendedName>
</protein>